<dbReference type="SMART" id="SM00382">
    <property type="entry name" value="AAA"/>
    <property type="match status" value="2"/>
</dbReference>
<accession>A0A640KI33</accession>
<gene>
    <name evidence="2" type="ORF">LtaPh_2401700</name>
</gene>
<dbReference type="Gene3D" id="3.40.50.300">
    <property type="entry name" value="P-loop containing nucleotide triphosphate hydrolases"/>
    <property type="match status" value="1"/>
</dbReference>
<dbReference type="AlphaFoldDB" id="A0A640KI33"/>
<dbReference type="SUPFAM" id="SSF52540">
    <property type="entry name" value="P-loop containing nucleoside triphosphate hydrolases"/>
    <property type="match status" value="1"/>
</dbReference>
<dbReference type="PANTHER" id="PTHR23077:SF196">
    <property type="entry name" value="ATPASE, PUTATIVE-RELATED"/>
    <property type="match status" value="1"/>
</dbReference>
<feature type="domain" description="AAA+ ATPase" evidence="1">
    <location>
        <begin position="290"/>
        <end position="440"/>
    </location>
</feature>
<comment type="caution">
    <text evidence="2">The sequence shown here is derived from an EMBL/GenBank/DDBJ whole genome shotgun (WGS) entry which is preliminary data.</text>
</comment>
<evidence type="ECO:0000259" key="1">
    <source>
        <dbReference type="SMART" id="SM00382"/>
    </source>
</evidence>
<evidence type="ECO:0000313" key="3">
    <source>
        <dbReference type="Proteomes" id="UP000419144"/>
    </source>
</evidence>
<dbReference type="InterPro" id="IPR003959">
    <property type="entry name" value="ATPase_AAA_core"/>
</dbReference>
<dbReference type="InterPro" id="IPR050168">
    <property type="entry name" value="AAA_ATPase_domain"/>
</dbReference>
<dbReference type="InterPro" id="IPR003593">
    <property type="entry name" value="AAA+_ATPase"/>
</dbReference>
<evidence type="ECO:0000313" key="2">
    <source>
        <dbReference type="EMBL" id="GET88861.1"/>
    </source>
</evidence>
<dbReference type="GO" id="GO:0016887">
    <property type="term" value="F:ATP hydrolysis activity"/>
    <property type="evidence" value="ECO:0007669"/>
    <property type="project" value="InterPro"/>
</dbReference>
<protein>
    <submittedName>
        <fullName evidence="2">ATPase domain protein, putative</fullName>
    </submittedName>
</protein>
<dbReference type="FunFam" id="3.40.50.300:FF:003013">
    <property type="entry name" value="ATPase domain protein, putative"/>
    <property type="match status" value="1"/>
</dbReference>
<dbReference type="PANTHER" id="PTHR23077">
    <property type="entry name" value="AAA-FAMILY ATPASE"/>
    <property type="match status" value="1"/>
</dbReference>
<dbReference type="VEuPathDB" id="TriTrypDB:LtaPh_2401700"/>
<name>A0A640KI33_LEITA</name>
<reference evidence="2" key="1">
    <citation type="submission" date="2019-11" db="EMBL/GenBank/DDBJ databases">
        <title>Leishmania tarentolae CDS.</title>
        <authorList>
            <person name="Goto Y."/>
            <person name="Yamagishi J."/>
        </authorList>
    </citation>
    <scope>NUCLEOTIDE SEQUENCE [LARGE SCALE GENOMIC DNA]</scope>
    <source>
        <strain evidence="2">Parrot Tar II</strain>
    </source>
</reference>
<dbReference type="OrthoDB" id="10251412at2759"/>
<feature type="domain" description="AAA+ ATPase" evidence="1">
    <location>
        <begin position="20"/>
        <end position="149"/>
    </location>
</feature>
<dbReference type="EMBL" id="BLBS01000031">
    <property type="protein sequence ID" value="GET88861.1"/>
    <property type="molecule type" value="Genomic_DNA"/>
</dbReference>
<dbReference type="InterPro" id="IPR027417">
    <property type="entry name" value="P-loop_NTPase"/>
</dbReference>
<organism evidence="2 3">
    <name type="scientific">Leishmania tarentolae</name>
    <name type="common">Sauroleishmania tarentolae</name>
    <dbReference type="NCBI Taxonomy" id="5689"/>
    <lineage>
        <taxon>Eukaryota</taxon>
        <taxon>Discoba</taxon>
        <taxon>Euglenozoa</taxon>
        <taxon>Kinetoplastea</taxon>
        <taxon>Metakinetoplastina</taxon>
        <taxon>Trypanosomatida</taxon>
        <taxon>Trypanosomatidae</taxon>
        <taxon>Leishmaniinae</taxon>
        <taxon>Leishmania</taxon>
        <taxon>lizard Leishmania</taxon>
    </lineage>
</organism>
<dbReference type="GO" id="GO:0005524">
    <property type="term" value="F:ATP binding"/>
    <property type="evidence" value="ECO:0007669"/>
    <property type="project" value="InterPro"/>
</dbReference>
<dbReference type="Proteomes" id="UP000419144">
    <property type="component" value="Unassembled WGS sequence"/>
</dbReference>
<dbReference type="Pfam" id="PF00004">
    <property type="entry name" value="AAA"/>
    <property type="match status" value="1"/>
</dbReference>
<keyword evidence="3" id="KW-1185">Reference proteome</keyword>
<sequence>MSVDGHLIADVQRLRQMGEHSLFLLVTGGKGTGKSTALQGFVSGLQATIKARHAAGVDDCVLSTPAAATVDDEFTLWTLTYAAVAQSGATLGTAATCRPLLRPFSIVVADDIDLLWLLCSINGLLPTLQGLLRAALTSSSCAIVASAPSQDMVPVWLLEQKLPVLYPLRDLTEAGARRLLRSVPQTLMKSGAQVLISADTPFTSRQMFLFSTCMALEAASHGATREKLHSLLKEDYAFLHHHRLNTDVQCTLPRLYGLGAARHRVRTLVSVFAAHRRPGAGGRLMASLPSSTGLLLHGPSGCGKSSLARQTAADFPCLPFFFVECTRLFSKFLGESEEKLREVYRRARARPPAVVVLEDLDVIAQSRGAMQRGDDEGSGNGKNQLDVTRRMLAGLLCELDGITDNSGVLTIGITNAPHVLDAAVLRQGRLETLMCIPPLTQEGAEEWCTNFFEQFDGAEGQRRECVVTVASHAVGCAAASLQYVLRKIFEASAVRHGWDAASVGSLPLPSLSEIQGHLFESCSVLRRVNYPHFE</sequence>
<proteinExistence type="predicted"/>